<dbReference type="Proteomes" id="UP000281192">
    <property type="component" value="Chromosome"/>
</dbReference>
<feature type="chain" id="PRO_5044577696" evidence="1">
    <location>
        <begin position="26"/>
        <end position="183"/>
    </location>
</feature>
<keyword evidence="1" id="KW-0732">Signal</keyword>
<accession>A0A2N5CNC5</accession>
<proteinExistence type="predicted"/>
<dbReference type="KEGG" id="cfh:C1707_10765"/>
<reference evidence="3 4" key="1">
    <citation type="submission" date="2017-12" db="EMBL/GenBank/DDBJ databases">
        <title>The genome sequence of Caulobacter flavus CGMCC1 15093.</title>
        <authorList>
            <person name="Gao J."/>
            <person name="Mao X."/>
            <person name="Sun J."/>
        </authorList>
    </citation>
    <scope>NUCLEOTIDE SEQUENCE [LARGE SCALE GENOMIC DNA]</scope>
    <source>
        <strain evidence="3 4">CGMCC1 15093</strain>
    </source>
</reference>
<reference evidence="2 5" key="2">
    <citation type="submission" date="2018-01" db="EMBL/GenBank/DDBJ databases">
        <title>Complete genome sequence of Caulobacter flavus RHGG3.</title>
        <authorList>
            <person name="Yang E."/>
        </authorList>
    </citation>
    <scope>NUCLEOTIDE SEQUENCE [LARGE SCALE GENOMIC DNA]</scope>
    <source>
        <strain evidence="2 5">RHGG3</strain>
    </source>
</reference>
<dbReference type="AlphaFoldDB" id="A0A2N5CNC5"/>
<evidence type="ECO:0000313" key="5">
    <source>
        <dbReference type="Proteomes" id="UP000281192"/>
    </source>
</evidence>
<protein>
    <submittedName>
        <fullName evidence="3">Uncharacterized protein</fullName>
    </submittedName>
</protein>
<dbReference type="Proteomes" id="UP000234483">
    <property type="component" value="Unassembled WGS sequence"/>
</dbReference>
<sequence length="183" mass="19422">MSIRMTATALAAFGLAVVAASPAPAQTAPTSQAQPETRPFPHSNGPLSGMALFIPDAQVSEFHKPSHEAPKVSILHRIRVGEVVALKVTFIGPQLDAANEVDVTYDIDFVGPDGKVLRNGSLMGLKVIKGRVSAPEAVFDNTAVVPKISFDARDAKGLYKAVVVLHDNIAKRDLSMTAEITLQ</sequence>
<organism evidence="3 4">
    <name type="scientific">Caulobacter flavus</name>
    <dbReference type="NCBI Taxonomy" id="1679497"/>
    <lineage>
        <taxon>Bacteria</taxon>
        <taxon>Pseudomonadati</taxon>
        <taxon>Pseudomonadota</taxon>
        <taxon>Alphaproteobacteria</taxon>
        <taxon>Caulobacterales</taxon>
        <taxon>Caulobacteraceae</taxon>
        <taxon>Caulobacter</taxon>
    </lineage>
</organism>
<gene>
    <name evidence="2" type="ORF">C1707_10765</name>
    <name evidence="3" type="ORF">CFHF_22240</name>
</gene>
<dbReference type="EMBL" id="CP026100">
    <property type="protein sequence ID" value="AYV46708.1"/>
    <property type="molecule type" value="Genomic_DNA"/>
</dbReference>
<keyword evidence="5" id="KW-1185">Reference proteome</keyword>
<evidence type="ECO:0000313" key="2">
    <source>
        <dbReference type="EMBL" id="AYV46708.1"/>
    </source>
</evidence>
<feature type="signal peptide" evidence="1">
    <location>
        <begin position="1"/>
        <end position="25"/>
    </location>
</feature>
<evidence type="ECO:0000313" key="3">
    <source>
        <dbReference type="EMBL" id="PLR07945.1"/>
    </source>
</evidence>
<dbReference type="EMBL" id="PJRQ01000044">
    <property type="protein sequence ID" value="PLR07945.1"/>
    <property type="molecule type" value="Genomic_DNA"/>
</dbReference>
<evidence type="ECO:0000313" key="4">
    <source>
        <dbReference type="Proteomes" id="UP000234483"/>
    </source>
</evidence>
<evidence type="ECO:0000256" key="1">
    <source>
        <dbReference type="SAM" id="SignalP"/>
    </source>
</evidence>
<name>A0A2N5CNC5_9CAUL</name>
<dbReference type="RefSeq" id="WP_101715111.1">
    <property type="nucleotide sequence ID" value="NZ_CP026100.1"/>
</dbReference>
<dbReference type="OrthoDB" id="7173473at2"/>